<dbReference type="EMBL" id="SGXA01000002">
    <property type="protein sequence ID" value="RZS72605.1"/>
    <property type="molecule type" value="Genomic_DNA"/>
</dbReference>
<accession>A0A4Q7MUP0</accession>
<gene>
    <name evidence="1" type="ORF">EV199_4526</name>
</gene>
<dbReference type="RefSeq" id="WP_130543002.1">
    <property type="nucleotide sequence ID" value="NZ_CP042431.1"/>
</dbReference>
<reference evidence="1 2" key="1">
    <citation type="submission" date="2019-02" db="EMBL/GenBank/DDBJ databases">
        <title>Genomic Encyclopedia of Type Strains, Phase IV (KMG-IV): sequencing the most valuable type-strain genomes for metagenomic binning, comparative biology and taxonomic classification.</title>
        <authorList>
            <person name="Goeker M."/>
        </authorList>
    </citation>
    <scope>NUCLEOTIDE SEQUENCE [LARGE SCALE GENOMIC DNA]</scope>
    <source>
        <strain evidence="1 2">DSM 18116</strain>
    </source>
</reference>
<name>A0A4Q7MUP0_9BACT</name>
<dbReference type="Proteomes" id="UP000293874">
    <property type="component" value="Unassembled WGS sequence"/>
</dbReference>
<dbReference type="OrthoDB" id="8418771at2"/>
<sequence>MKNYDSLVDALSDLKTRGFESDFAIETTCIYCGGLDLRLRPEEFMVEEVYRFEDDSTPDDSSILYAISSSAGVRGTLVDSYGAYSESLSFEMAQKLKMPTIRA</sequence>
<keyword evidence="2" id="KW-1185">Reference proteome</keyword>
<dbReference type="AlphaFoldDB" id="A0A4Q7MUP0"/>
<evidence type="ECO:0000313" key="2">
    <source>
        <dbReference type="Proteomes" id="UP000293874"/>
    </source>
</evidence>
<proteinExistence type="predicted"/>
<organism evidence="1 2">
    <name type="scientific">Pseudobacter ginsenosidimutans</name>
    <dbReference type="NCBI Taxonomy" id="661488"/>
    <lineage>
        <taxon>Bacteria</taxon>
        <taxon>Pseudomonadati</taxon>
        <taxon>Bacteroidota</taxon>
        <taxon>Chitinophagia</taxon>
        <taxon>Chitinophagales</taxon>
        <taxon>Chitinophagaceae</taxon>
        <taxon>Pseudobacter</taxon>
    </lineage>
</organism>
<evidence type="ECO:0008006" key="3">
    <source>
        <dbReference type="Google" id="ProtNLM"/>
    </source>
</evidence>
<evidence type="ECO:0000313" key="1">
    <source>
        <dbReference type="EMBL" id="RZS72605.1"/>
    </source>
</evidence>
<comment type="caution">
    <text evidence="1">The sequence shown here is derived from an EMBL/GenBank/DDBJ whole genome shotgun (WGS) entry which is preliminary data.</text>
</comment>
<protein>
    <recommendedName>
        <fullName evidence="3">Phosphoribosylpyrophosphate synthetase</fullName>
    </recommendedName>
</protein>